<comment type="caution">
    <text evidence="2">The sequence shown here is derived from an EMBL/GenBank/DDBJ whole genome shotgun (WGS) entry which is preliminary data.</text>
</comment>
<evidence type="ECO:0000259" key="1">
    <source>
        <dbReference type="Pfam" id="PF01370"/>
    </source>
</evidence>
<evidence type="ECO:0000313" key="2">
    <source>
        <dbReference type="EMBL" id="RSN67248.1"/>
    </source>
</evidence>
<proteinExistence type="predicted"/>
<gene>
    <name evidence="2" type="ORF">D9Q81_08860</name>
</gene>
<dbReference type="InterPro" id="IPR050177">
    <property type="entry name" value="Lipid_A_modif_metabolic_enz"/>
</dbReference>
<feature type="domain" description="NAD-dependent epimerase/dehydratase" evidence="1">
    <location>
        <begin position="2"/>
        <end position="235"/>
    </location>
</feature>
<organism evidence="2 3">
    <name type="scientific">Candidatus Korarchaeum cryptofilum</name>
    <dbReference type="NCBI Taxonomy" id="498846"/>
    <lineage>
        <taxon>Archaea</taxon>
        <taxon>Thermoproteota</taxon>
        <taxon>Candidatus Korarchaeia</taxon>
        <taxon>Candidatus Korarchaeales</taxon>
        <taxon>Candidatus Korarchaeaceae</taxon>
        <taxon>Candidatus Korarchaeum</taxon>
    </lineage>
</organism>
<dbReference type="PANTHER" id="PTHR43245:SF13">
    <property type="entry name" value="UDP-D-APIOSE_UDP-D-XYLOSE SYNTHASE 2"/>
    <property type="match status" value="1"/>
</dbReference>
<dbReference type="Proteomes" id="UP000278149">
    <property type="component" value="Unassembled WGS sequence"/>
</dbReference>
<accession>A0A429G0D8</accession>
<evidence type="ECO:0000313" key="3">
    <source>
        <dbReference type="Proteomes" id="UP000278149"/>
    </source>
</evidence>
<dbReference type="PANTHER" id="PTHR43245">
    <property type="entry name" value="BIFUNCTIONAL POLYMYXIN RESISTANCE PROTEIN ARNA"/>
    <property type="match status" value="1"/>
</dbReference>
<protein>
    <submittedName>
        <fullName evidence="2">NAD-dependent epimerase/dehydratase family protein</fullName>
    </submittedName>
</protein>
<dbReference type="InterPro" id="IPR036291">
    <property type="entry name" value="NAD(P)-bd_dom_sf"/>
</dbReference>
<dbReference type="SUPFAM" id="SSF51735">
    <property type="entry name" value="NAD(P)-binding Rossmann-fold domains"/>
    <property type="match status" value="1"/>
</dbReference>
<dbReference type="Pfam" id="PF01370">
    <property type="entry name" value="Epimerase"/>
    <property type="match status" value="1"/>
</dbReference>
<dbReference type="Gene3D" id="3.40.50.720">
    <property type="entry name" value="NAD(P)-binding Rossmann-like Domain"/>
    <property type="match status" value="1"/>
</dbReference>
<dbReference type="EMBL" id="RCOR01000047">
    <property type="protein sequence ID" value="RSN67248.1"/>
    <property type="molecule type" value="Genomic_DNA"/>
</dbReference>
<dbReference type="InterPro" id="IPR001509">
    <property type="entry name" value="Epimerase_deHydtase"/>
</dbReference>
<dbReference type="Gene3D" id="3.90.25.10">
    <property type="entry name" value="UDP-galactose 4-epimerase, domain 1"/>
    <property type="match status" value="1"/>
</dbReference>
<sequence length="311" mass="34494">MIIVSGGAGFIGSHTVDELLELRMDVCVIDNFYSGSPENLRGYEKLRILNVDIRDFNSIFEGIKGEVEGIIHLAAIVSLDEARADPKLAFETNFLGTLNMLELARKLDVGRFVYASSVAVYGEPVYLPIDESHPLKPANLYGLSKLMGEQLAMSYMEEYGIDVVALRYFNVYGPRMRSGPYSGVVHIFITSLLRGEPVRIFGDGDQTRDFVYVTDVAKANVKSLFSNVKGAFNVGTGVETSINELLSLISDLLGIRAEVKYEPPRKGDVRRSRASAEAIREAIGWTPEVGIREGLKRTIEWYRRSVDALNG</sequence>
<name>A0A429G0D8_9CREN</name>
<reference evidence="2 3" key="1">
    <citation type="submission" date="2018-10" db="EMBL/GenBank/DDBJ databases">
        <title>Co-occurring genomic capacity for anaerobic methane metabolism and dissimilatory sulfite reduction discovered in the Korarchaeota.</title>
        <authorList>
            <person name="Mckay L.J."/>
            <person name="Dlakic M."/>
            <person name="Fields M.W."/>
            <person name="Delmont T.O."/>
            <person name="Eren A.M."/>
            <person name="Jay Z.J."/>
            <person name="Klingelsmith K.B."/>
            <person name="Rusch D.B."/>
            <person name="Inskeep W.P."/>
        </authorList>
    </citation>
    <scope>NUCLEOTIDE SEQUENCE [LARGE SCALE GENOMIC DNA]</scope>
    <source>
        <strain evidence="2 3">WS</strain>
    </source>
</reference>
<dbReference type="AlphaFoldDB" id="A0A429G0D8"/>
<dbReference type="RefSeq" id="WP_125742880.1">
    <property type="nucleotide sequence ID" value="NZ_RCOR01000047.1"/>
</dbReference>